<dbReference type="CDD" id="cd00063">
    <property type="entry name" value="FN3"/>
    <property type="match status" value="1"/>
</dbReference>
<evidence type="ECO:0000256" key="1">
    <source>
        <dbReference type="ARBA" id="ARBA00022737"/>
    </source>
</evidence>
<dbReference type="InterPro" id="IPR003598">
    <property type="entry name" value="Ig_sub2"/>
</dbReference>
<dbReference type="FunFam" id="2.60.40.10:FF:000062">
    <property type="entry name" value="Myosin-binding protein C, slow type"/>
    <property type="match status" value="1"/>
</dbReference>
<dbReference type="PANTHER" id="PTHR13817:SF171">
    <property type="entry name" value="STRETCHIN-MLCK, ISOFORM U"/>
    <property type="match status" value="1"/>
</dbReference>
<dbReference type="Gene3D" id="2.60.40.10">
    <property type="entry name" value="Immunoglobulins"/>
    <property type="match status" value="2"/>
</dbReference>
<dbReference type="InterPro" id="IPR003961">
    <property type="entry name" value="FN3_dom"/>
</dbReference>
<keyword evidence="2" id="KW-0393">Immunoglobulin domain</keyword>
<evidence type="ECO:0000313" key="5">
    <source>
        <dbReference type="Proteomes" id="UP000289886"/>
    </source>
</evidence>
<dbReference type="SUPFAM" id="SSF48726">
    <property type="entry name" value="Immunoglobulin"/>
    <property type="match status" value="1"/>
</dbReference>
<dbReference type="InterPro" id="IPR050964">
    <property type="entry name" value="Striated_Muscle_Regulatory"/>
</dbReference>
<keyword evidence="1" id="KW-0677">Repeat</keyword>
<reference evidence="4 5" key="1">
    <citation type="submission" date="2019-01" db="EMBL/GenBank/DDBJ databases">
        <title>Draft Genome and Complete Hox-Cluster Characterization of the Sterlet Sturgeon (Acipenser ruthenus).</title>
        <authorList>
            <person name="Wei Q."/>
        </authorList>
    </citation>
    <scope>NUCLEOTIDE SEQUENCE [LARGE SCALE GENOMIC DNA]</scope>
    <source>
        <strain evidence="4">WHYD16114868_AA</strain>
        <tissue evidence="4">Blood</tissue>
    </source>
</reference>
<organism evidence="4 5">
    <name type="scientific">Acipenser ruthenus</name>
    <name type="common">Sterlet sturgeon</name>
    <dbReference type="NCBI Taxonomy" id="7906"/>
    <lineage>
        <taxon>Eukaryota</taxon>
        <taxon>Metazoa</taxon>
        <taxon>Chordata</taxon>
        <taxon>Craniata</taxon>
        <taxon>Vertebrata</taxon>
        <taxon>Euteleostomi</taxon>
        <taxon>Actinopterygii</taxon>
        <taxon>Chondrostei</taxon>
        <taxon>Acipenseriformes</taxon>
        <taxon>Acipenseridae</taxon>
        <taxon>Acipenser</taxon>
    </lineage>
</organism>
<dbReference type="Pfam" id="PF07679">
    <property type="entry name" value="I-set"/>
    <property type="match status" value="1"/>
</dbReference>
<dbReference type="EMBL" id="SCEB01214593">
    <property type="protein sequence ID" value="RXM34404.1"/>
    <property type="molecule type" value="Genomic_DNA"/>
</dbReference>
<name>A0A444UGX3_ACIRT</name>
<protein>
    <submittedName>
        <fullName evidence="4">Myosin-binding protein C, cardiac-type</fullName>
    </submittedName>
</protein>
<evidence type="ECO:0000259" key="3">
    <source>
        <dbReference type="PROSITE" id="PS50835"/>
    </source>
</evidence>
<dbReference type="InterPro" id="IPR036179">
    <property type="entry name" value="Ig-like_dom_sf"/>
</dbReference>
<dbReference type="AlphaFoldDB" id="A0A444UGX3"/>
<dbReference type="InterPro" id="IPR003599">
    <property type="entry name" value="Ig_sub"/>
</dbReference>
<dbReference type="PANTHER" id="PTHR13817">
    <property type="entry name" value="TITIN"/>
    <property type="match status" value="1"/>
</dbReference>
<dbReference type="PROSITE" id="PS50835">
    <property type="entry name" value="IG_LIKE"/>
    <property type="match status" value="1"/>
</dbReference>
<dbReference type="SMART" id="SM00409">
    <property type="entry name" value="IG"/>
    <property type="match status" value="1"/>
</dbReference>
<sequence>MNEPVLTESPHVLQEWFNVYEHYRRTNCVASDLIMGNEYIFRVFAVNMCGLSEEPCTSKDSAYIQKTGIVYKPPTYKEHDFSEAPKFTHPLVNRSVIAGYNATLSCALRGWPKPKVVWYKNKMDITNEAKFRMFSKQGVLTLEIRKPCPFDGGTYTCKAVNDLGEAEVECRLEVRGK</sequence>
<comment type="caution">
    <text evidence="4">The sequence shown here is derived from an EMBL/GenBank/DDBJ whole genome shotgun (WGS) entry which is preliminary data.</text>
</comment>
<feature type="domain" description="Ig-like" evidence="3">
    <location>
        <begin position="85"/>
        <end position="173"/>
    </location>
</feature>
<dbReference type="InterPro" id="IPR036116">
    <property type="entry name" value="FN3_sf"/>
</dbReference>
<accession>A0A444UGX3</accession>
<proteinExistence type="predicted"/>
<dbReference type="SMART" id="SM00408">
    <property type="entry name" value="IGc2"/>
    <property type="match status" value="1"/>
</dbReference>
<dbReference type="InterPro" id="IPR013783">
    <property type="entry name" value="Ig-like_fold"/>
</dbReference>
<dbReference type="InterPro" id="IPR013098">
    <property type="entry name" value="Ig_I-set"/>
</dbReference>
<evidence type="ECO:0000256" key="2">
    <source>
        <dbReference type="ARBA" id="ARBA00023319"/>
    </source>
</evidence>
<dbReference type="SUPFAM" id="SSF49265">
    <property type="entry name" value="Fibronectin type III"/>
    <property type="match status" value="1"/>
</dbReference>
<gene>
    <name evidence="4" type="ORF">EOD39_1115</name>
</gene>
<dbReference type="FunFam" id="2.60.40.10:FF:000060">
    <property type="entry name" value="Myosin-binding protein C, slow type"/>
    <property type="match status" value="1"/>
</dbReference>
<dbReference type="Proteomes" id="UP000289886">
    <property type="component" value="Unassembled WGS sequence"/>
</dbReference>
<dbReference type="InterPro" id="IPR007110">
    <property type="entry name" value="Ig-like_dom"/>
</dbReference>
<evidence type="ECO:0000313" key="4">
    <source>
        <dbReference type="EMBL" id="RXM34404.1"/>
    </source>
</evidence>
<keyword evidence="5" id="KW-1185">Reference proteome</keyword>